<feature type="compositionally biased region" description="Polar residues" evidence="1">
    <location>
        <begin position="883"/>
        <end position="907"/>
    </location>
</feature>
<sequence length="1072" mass="124515">SLAINTVNIFDSFSLYITIPKQYQFEYKFEESNNLPPRDITFYQISPVLQHNIEIQLIGTVNNQQITIDKRLVQLNEYNHLTFSPQFSKEQLQFFNMLQQYKLLRTEKDEDGFESEQLFEVYLQQFIRIVFYHDCQQVEVFQLFKQFVQYCEDLKFKKDFQVNNIKCNIEFGYCKQKFDESEVVKLSFDYFEPFLLCNSCLCNRNLYFKTKQLIFELFKDGKLISYQEIEAKNDSLLLNSIGNFSFKCVVRPSLKSTKKLKSPTIVNVSAENSIGVDSIVNLQRSSTQFDQSAINYQTKEIQLLSQNPVKPENVEAQLDTLELKDQQISNENKSSVFDGVDADSLPKQQFLNLNEQPKLNTKFQENGQIQSTQKLSQNQPNYSNANPESKMSTRTEISVFEAKPLETPLEILKSSESDQFDCVQGQRELKIAVGPTEQNIEFDDEVNPNTQNIRQILFVDHSFNANATEKAETSIEQQLECQINASYSHSVAVLAEIDAVRLEKHEIRQAMQQTVQIDKKYRETGQKCNGLETEHIQRLQQEQNQEIIRSKVDHKSQSVECCLENEDGQNFHSERKFQSSLGSQKPNNQLDLEDLKPVIFDQCSQTDLGQKKKDSQIQTDSQLEFNQILSQDEGVQVEQITKYSDEATQITDFQQIRIANTLEAQINDQIIEVDQESDSVEEDVADELIKYNEYLHLQRFSEDQRPSLSKLAQTQQKFVDKKADQDLKAQAQLAKEVKLEIQSEQAPILDQNSFLDQINENQIVKSPNNLTKSFETQKINTLLSQKSDRRCSKVTLQSGFLKQSQENEKANQQFLNSLNNLTCSQVQMNEQVQRDYQLGLVNHQSGQQNNDQCLDSKILSHLTHSSQSRNQQQNTSQDRQQTHKIAQNNQIQLPTRQSLPKYTQISQQKDEKPQNQQNEFQQQPSNSQNYLKNSQPKFDLTTKPKRPLQPLQTDLKLSSLSDSYHSSIQPKLTRAQLLLELRKPDIEPEALEQFLKMYEQGHDQFQSKPIATKQKEKVDSKHLFTELMKKHSQKSYQPLSKVQIEEELKELKTRQLENFQRNGIKLSKIQKK</sequence>
<protein>
    <submittedName>
        <fullName evidence="2">Uncharacterized protein</fullName>
    </submittedName>
</protein>
<dbReference type="EMBL" id="GDID01006175">
    <property type="protein sequence ID" value="JAP90431.1"/>
    <property type="molecule type" value="Transcribed_RNA"/>
</dbReference>
<gene>
    <name evidence="2" type="ORF">TPC1_30074</name>
</gene>
<feature type="non-terminal residue" evidence="2">
    <location>
        <position position="1"/>
    </location>
</feature>
<name>A0A146K4D2_9EUKA</name>
<dbReference type="AlphaFoldDB" id="A0A146K4D2"/>
<feature type="region of interest" description="Disordered" evidence="1">
    <location>
        <begin position="371"/>
        <end position="393"/>
    </location>
</feature>
<feature type="compositionally biased region" description="Low complexity" evidence="1">
    <location>
        <begin position="914"/>
        <end position="929"/>
    </location>
</feature>
<feature type="compositionally biased region" description="Low complexity" evidence="1">
    <location>
        <begin position="865"/>
        <end position="879"/>
    </location>
</feature>
<evidence type="ECO:0000313" key="2">
    <source>
        <dbReference type="EMBL" id="JAP90431.1"/>
    </source>
</evidence>
<proteinExistence type="predicted"/>
<evidence type="ECO:0000256" key="1">
    <source>
        <dbReference type="SAM" id="MobiDB-lite"/>
    </source>
</evidence>
<accession>A0A146K4D2</accession>
<feature type="region of interest" description="Disordered" evidence="1">
    <location>
        <begin position="863"/>
        <end position="951"/>
    </location>
</feature>
<organism evidence="2">
    <name type="scientific">Trepomonas sp. PC1</name>
    <dbReference type="NCBI Taxonomy" id="1076344"/>
    <lineage>
        <taxon>Eukaryota</taxon>
        <taxon>Metamonada</taxon>
        <taxon>Diplomonadida</taxon>
        <taxon>Hexamitidae</taxon>
        <taxon>Hexamitinae</taxon>
        <taxon>Trepomonas</taxon>
    </lineage>
</organism>
<reference evidence="2" key="1">
    <citation type="submission" date="2015-07" db="EMBL/GenBank/DDBJ databases">
        <title>Adaptation to a free-living lifestyle via gene acquisitions in the diplomonad Trepomonas sp. PC1.</title>
        <authorList>
            <person name="Xu F."/>
            <person name="Jerlstrom-Hultqvist J."/>
            <person name="Kolisko M."/>
            <person name="Simpson A.G.B."/>
            <person name="Roger A.J."/>
            <person name="Svard S.G."/>
            <person name="Andersson J.O."/>
        </authorList>
    </citation>
    <scope>NUCLEOTIDE SEQUENCE</scope>
    <source>
        <strain evidence="2">PC1</strain>
    </source>
</reference>